<protein>
    <recommendedName>
        <fullName evidence="7">Major facilitator superfamily (MFS) profile domain-containing protein</fullName>
    </recommendedName>
</protein>
<comment type="subcellular location">
    <subcellularLocation>
        <location evidence="1">Membrane</location>
        <topology evidence="1">Multi-pass membrane protein</topology>
    </subcellularLocation>
</comment>
<dbReference type="PANTHER" id="PTHR23504:SF15">
    <property type="entry name" value="MAJOR FACILITATOR SUPERFAMILY (MFS) PROFILE DOMAIN-CONTAINING PROTEIN"/>
    <property type="match status" value="1"/>
</dbReference>
<evidence type="ECO:0000259" key="7">
    <source>
        <dbReference type="PROSITE" id="PS50850"/>
    </source>
</evidence>
<keyword evidence="2" id="KW-0813">Transport</keyword>
<evidence type="ECO:0000256" key="3">
    <source>
        <dbReference type="ARBA" id="ARBA00022692"/>
    </source>
</evidence>
<dbReference type="GO" id="GO:0016020">
    <property type="term" value="C:membrane"/>
    <property type="evidence" value="ECO:0007669"/>
    <property type="project" value="UniProtKB-SubCell"/>
</dbReference>
<comment type="caution">
    <text evidence="8">The sequence shown here is derived from an EMBL/GenBank/DDBJ whole genome shotgun (WGS) entry which is preliminary data.</text>
</comment>
<feature type="transmembrane region" description="Helical" evidence="6">
    <location>
        <begin position="118"/>
        <end position="137"/>
    </location>
</feature>
<organism evidence="8 9">
    <name type="scientific">Perkinsus olseni</name>
    <name type="common">Perkinsus atlanticus</name>
    <dbReference type="NCBI Taxonomy" id="32597"/>
    <lineage>
        <taxon>Eukaryota</taxon>
        <taxon>Sar</taxon>
        <taxon>Alveolata</taxon>
        <taxon>Perkinsozoa</taxon>
        <taxon>Perkinsea</taxon>
        <taxon>Perkinsida</taxon>
        <taxon>Perkinsidae</taxon>
        <taxon>Perkinsus</taxon>
    </lineage>
</organism>
<keyword evidence="3 6" id="KW-0812">Transmembrane</keyword>
<proteinExistence type="predicted"/>
<dbReference type="AlphaFoldDB" id="A0A7J6P7J2"/>
<evidence type="ECO:0000256" key="1">
    <source>
        <dbReference type="ARBA" id="ARBA00004141"/>
    </source>
</evidence>
<dbReference type="PROSITE" id="PS50850">
    <property type="entry name" value="MFS"/>
    <property type="match status" value="1"/>
</dbReference>
<feature type="transmembrane region" description="Helical" evidence="6">
    <location>
        <begin position="204"/>
        <end position="224"/>
    </location>
</feature>
<dbReference type="InterPro" id="IPR005829">
    <property type="entry name" value="Sugar_transporter_CS"/>
</dbReference>
<feature type="transmembrane region" description="Helical" evidence="6">
    <location>
        <begin position="47"/>
        <end position="75"/>
    </location>
</feature>
<feature type="transmembrane region" description="Helical" evidence="6">
    <location>
        <begin position="87"/>
        <end position="106"/>
    </location>
</feature>
<dbReference type="PRINTS" id="PR01035">
    <property type="entry name" value="TCRTETA"/>
</dbReference>
<feature type="transmembrane region" description="Helical" evidence="6">
    <location>
        <begin position="293"/>
        <end position="315"/>
    </location>
</feature>
<feature type="domain" description="Major facilitator superfamily (MFS) profile" evidence="7">
    <location>
        <begin position="49"/>
        <end position="406"/>
    </location>
</feature>
<dbReference type="PROSITE" id="PS00216">
    <property type="entry name" value="SUGAR_TRANSPORT_1"/>
    <property type="match status" value="1"/>
</dbReference>
<name>A0A7J6P7J2_PEROL</name>
<dbReference type="InterPro" id="IPR001958">
    <property type="entry name" value="Tet-R_TetA/multi-R_MdtG-like"/>
</dbReference>
<evidence type="ECO:0000256" key="4">
    <source>
        <dbReference type="ARBA" id="ARBA00022989"/>
    </source>
</evidence>
<dbReference type="Pfam" id="PF07690">
    <property type="entry name" value="MFS_1"/>
    <property type="match status" value="1"/>
</dbReference>
<dbReference type="OrthoDB" id="446239at2759"/>
<dbReference type="EMBL" id="JABANP010000070">
    <property type="protein sequence ID" value="KAF4691837.1"/>
    <property type="molecule type" value="Genomic_DNA"/>
</dbReference>
<reference evidence="8 9" key="1">
    <citation type="submission" date="2020-04" db="EMBL/GenBank/DDBJ databases">
        <title>Perkinsus olseni comparative genomics.</title>
        <authorList>
            <person name="Bogema D.R."/>
        </authorList>
    </citation>
    <scope>NUCLEOTIDE SEQUENCE [LARGE SCALE GENOMIC DNA]</scope>
    <source>
        <strain evidence="8">00978-12</strain>
    </source>
</reference>
<sequence length="406" mass="43895">MSISKEFRRILPIPDGGSDGPMPPNDYYNLNHWRRLLYRLKYRPRRVVDLTMIFFSIFLEWLGSTLLAPVTPWYIEDLAPDMNQGTAASILMAAYAVGTFLASLVTGPLSDRLGRRPVFLTAMTIYTVAQFLMANAWDIGSFAGFRAMAGVAAGTRPCIMAYLTDSSRPIDMKMYGVFMGLFVVVGQSLGPAIGGALASVTLSFPFYFIGVISAALLVFMYLFLRESLVKDEHGMPINKFASPEEKDPPTNKFLWPTVACLATASFSGQYLQINWSTVCGLVGADQYHLSTSANGGLLGIQAIASIVVNCIYLPLTHVLGSALLGSIGMLIAIGIVGVPFIDSLVGVIFLGMCIQAGTALYFAGMAYFNSVIAPPKKRGLINSCVMGAANVGKRPQARSLICLRSV</sequence>
<evidence type="ECO:0000313" key="9">
    <source>
        <dbReference type="Proteomes" id="UP000541610"/>
    </source>
</evidence>
<keyword evidence="5 6" id="KW-0472">Membrane</keyword>
<feature type="transmembrane region" description="Helical" evidence="6">
    <location>
        <begin position="322"/>
        <end position="341"/>
    </location>
</feature>
<dbReference type="InterPro" id="IPR020846">
    <property type="entry name" value="MFS_dom"/>
</dbReference>
<feature type="transmembrane region" description="Helical" evidence="6">
    <location>
        <begin position="175"/>
        <end position="198"/>
    </location>
</feature>
<evidence type="ECO:0000313" key="8">
    <source>
        <dbReference type="EMBL" id="KAF4691837.1"/>
    </source>
</evidence>
<accession>A0A7J6P7J2</accession>
<dbReference type="InterPro" id="IPR036259">
    <property type="entry name" value="MFS_trans_sf"/>
</dbReference>
<dbReference type="Proteomes" id="UP000541610">
    <property type="component" value="Unassembled WGS sequence"/>
</dbReference>
<keyword evidence="4 6" id="KW-1133">Transmembrane helix</keyword>
<gene>
    <name evidence="8" type="ORF">FOZ60_014720</name>
</gene>
<evidence type="ECO:0000256" key="5">
    <source>
        <dbReference type="ARBA" id="ARBA00023136"/>
    </source>
</evidence>
<evidence type="ECO:0000256" key="2">
    <source>
        <dbReference type="ARBA" id="ARBA00022448"/>
    </source>
</evidence>
<evidence type="ECO:0000256" key="6">
    <source>
        <dbReference type="SAM" id="Phobius"/>
    </source>
</evidence>
<dbReference type="SUPFAM" id="SSF103473">
    <property type="entry name" value="MFS general substrate transporter"/>
    <property type="match status" value="1"/>
</dbReference>
<dbReference type="Gene3D" id="1.20.1250.20">
    <property type="entry name" value="MFS general substrate transporter like domains"/>
    <property type="match status" value="1"/>
</dbReference>
<dbReference type="InterPro" id="IPR011701">
    <property type="entry name" value="MFS"/>
</dbReference>
<feature type="transmembrane region" description="Helical" evidence="6">
    <location>
        <begin position="347"/>
        <end position="368"/>
    </location>
</feature>
<dbReference type="GO" id="GO:0022857">
    <property type="term" value="F:transmembrane transporter activity"/>
    <property type="evidence" value="ECO:0007669"/>
    <property type="project" value="InterPro"/>
</dbReference>
<dbReference type="PANTHER" id="PTHR23504">
    <property type="entry name" value="MAJOR FACILITATOR SUPERFAMILY DOMAIN-CONTAINING PROTEIN 10"/>
    <property type="match status" value="1"/>
</dbReference>